<dbReference type="AlphaFoldDB" id="A0A371GZ23"/>
<dbReference type="PANTHER" id="PTHR35046">
    <property type="entry name" value="ZINC KNUCKLE (CCHC-TYPE) FAMILY PROTEIN"/>
    <property type="match status" value="1"/>
</dbReference>
<dbReference type="Proteomes" id="UP000257109">
    <property type="component" value="Unassembled WGS sequence"/>
</dbReference>
<dbReference type="InterPro" id="IPR001584">
    <property type="entry name" value="Integrase_cat-core"/>
</dbReference>
<dbReference type="PANTHER" id="PTHR35046:SF9">
    <property type="entry name" value="RNA-DIRECTED DNA POLYMERASE"/>
    <property type="match status" value="1"/>
</dbReference>
<comment type="caution">
    <text evidence="2">The sequence shown here is derived from an EMBL/GenBank/DDBJ whole genome shotgun (WGS) entry which is preliminary data.</text>
</comment>
<dbReference type="OrthoDB" id="1935586at2759"/>
<proteinExistence type="predicted"/>
<dbReference type="SUPFAM" id="SSF53098">
    <property type="entry name" value="Ribonuclease H-like"/>
    <property type="match status" value="1"/>
</dbReference>
<evidence type="ECO:0000313" key="3">
    <source>
        <dbReference type="Proteomes" id="UP000257109"/>
    </source>
</evidence>
<dbReference type="GO" id="GO:0015074">
    <property type="term" value="P:DNA integration"/>
    <property type="evidence" value="ECO:0007669"/>
    <property type="project" value="InterPro"/>
</dbReference>
<dbReference type="STRING" id="157652.A0A371GZ23"/>
<dbReference type="Gene3D" id="3.30.420.10">
    <property type="entry name" value="Ribonuclease H-like superfamily/Ribonuclease H"/>
    <property type="match status" value="1"/>
</dbReference>
<gene>
    <name evidence="2" type="ORF">CR513_21692</name>
</gene>
<reference evidence="2" key="1">
    <citation type="submission" date="2018-05" db="EMBL/GenBank/DDBJ databases">
        <title>Draft genome of Mucuna pruriens seed.</title>
        <authorList>
            <person name="Nnadi N.E."/>
            <person name="Vos R."/>
            <person name="Hasami M.H."/>
            <person name="Devisetty U.K."/>
            <person name="Aguiy J.C."/>
        </authorList>
    </citation>
    <scope>NUCLEOTIDE SEQUENCE [LARGE SCALE GENOMIC DNA]</scope>
    <source>
        <strain evidence="2">JCA_2017</strain>
    </source>
</reference>
<accession>A0A371GZ23</accession>
<dbReference type="InterPro" id="IPR036397">
    <property type="entry name" value="RNaseH_sf"/>
</dbReference>
<name>A0A371GZ23_MUCPR</name>
<evidence type="ECO:0000313" key="2">
    <source>
        <dbReference type="EMBL" id="RDX95749.1"/>
    </source>
</evidence>
<keyword evidence="3" id="KW-1185">Reference proteome</keyword>
<organism evidence="2 3">
    <name type="scientific">Mucuna pruriens</name>
    <name type="common">Velvet bean</name>
    <name type="synonym">Dolichos pruriens</name>
    <dbReference type="NCBI Taxonomy" id="157652"/>
    <lineage>
        <taxon>Eukaryota</taxon>
        <taxon>Viridiplantae</taxon>
        <taxon>Streptophyta</taxon>
        <taxon>Embryophyta</taxon>
        <taxon>Tracheophyta</taxon>
        <taxon>Spermatophyta</taxon>
        <taxon>Magnoliopsida</taxon>
        <taxon>eudicotyledons</taxon>
        <taxon>Gunneridae</taxon>
        <taxon>Pentapetalae</taxon>
        <taxon>rosids</taxon>
        <taxon>fabids</taxon>
        <taxon>Fabales</taxon>
        <taxon>Fabaceae</taxon>
        <taxon>Papilionoideae</taxon>
        <taxon>50 kb inversion clade</taxon>
        <taxon>NPAAA clade</taxon>
        <taxon>indigoferoid/millettioid clade</taxon>
        <taxon>Phaseoleae</taxon>
        <taxon>Mucuna</taxon>
    </lineage>
</organism>
<feature type="domain" description="Integrase catalytic" evidence="1">
    <location>
        <begin position="7"/>
        <end position="120"/>
    </location>
</feature>
<evidence type="ECO:0000259" key="1">
    <source>
        <dbReference type="PROSITE" id="PS50994"/>
    </source>
</evidence>
<protein>
    <recommendedName>
        <fullName evidence="1">Integrase catalytic domain-containing protein</fullName>
    </recommendedName>
</protein>
<dbReference type="InterPro" id="IPR012337">
    <property type="entry name" value="RNaseH-like_sf"/>
</dbReference>
<dbReference type="PROSITE" id="PS50994">
    <property type="entry name" value="INTEGRASE"/>
    <property type="match status" value="1"/>
</dbReference>
<dbReference type="GO" id="GO:0003676">
    <property type="term" value="F:nucleic acid binding"/>
    <property type="evidence" value="ECO:0007669"/>
    <property type="project" value="InterPro"/>
</dbReference>
<sequence length="120" mass="13788">MYTIYFVNQLKLRSTLTDLTHLFLYLLCLGLPESKNGRDSIFVVVDRFSTMAHFIPCHKVDDACVVVNLFFKEVVRLHGFPKTIVFDKDSMFLNHIGRTLTSKLGTKILFSTTYHPQTNG</sequence>
<feature type="non-terminal residue" evidence="2">
    <location>
        <position position="1"/>
    </location>
</feature>
<dbReference type="EMBL" id="QJKJ01004053">
    <property type="protein sequence ID" value="RDX95749.1"/>
    <property type="molecule type" value="Genomic_DNA"/>
</dbReference>